<accession>A0A0B8QM39</accession>
<proteinExistence type="predicted"/>
<dbReference type="RefSeq" id="WP_025017190.1">
    <property type="nucleotide sequence ID" value="NZ_BAABQR010000007.1"/>
</dbReference>
<gene>
    <name evidence="1" type="ORF">JCM5805K_2213</name>
</gene>
<dbReference type="GO" id="GO:0004812">
    <property type="term" value="F:aminoacyl-tRNA ligase activity"/>
    <property type="evidence" value="ECO:0007669"/>
    <property type="project" value="UniProtKB-KW"/>
</dbReference>
<dbReference type="Proteomes" id="UP000031847">
    <property type="component" value="Unassembled WGS sequence"/>
</dbReference>
<name>A0A0B8QM39_LACLL</name>
<sequence length="189" mass="21529">MKIYKPIHLMKAVSPEKVNKISKLFSNHEDAPIRNGGKFDLTFVRYSPDTYFSNGDQIGELYQNGIFDPLVMTNYKFLALLLVCSSNPLVLFSDFSFKNADESDEAVESRGQIKELIESEKEVTRSFEFLKETGQRISRIELGIESARNKVVIYSNGNIGLSNNFPEALYEEVFSLIEFLFTGTVKNEK</sequence>
<evidence type="ECO:0000313" key="2">
    <source>
        <dbReference type="Proteomes" id="UP000031847"/>
    </source>
</evidence>
<protein>
    <submittedName>
        <fullName evidence="1">Glycyl-tRNA synthetase, beta subunit</fullName>
    </submittedName>
</protein>
<keyword evidence="1" id="KW-0030">Aminoacyl-tRNA synthetase</keyword>
<dbReference type="PATRIC" id="fig|1360.96.peg.2211"/>
<keyword evidence="1" id="KW-0436">Ligase</keyword>
<reference evidence="1 2" key="1">
    <citation type="submission" date="2015-01" db="EMBL/GenBank/DDBJ databases">
        <title>Lactococcus lactis subsp.lactis JCM 5805 whole genome shotgun sequence.</title>
        <authorList>
            <person name="Fujii T."/>
            <person name="Tomita Y."/>
            <person name="Ikushima S."/>
            <person name="Fujiwara D."/>
        </authorList>
    </citation>
    <scope>NUCLEOTIDE SEQUENCE [LARGE SCALE GENOMIC DNA]</scope>
    <source>
        <strain evidence="1 2">JCM 5805</strain>
    </source>
</reference>
<organism evidence="1 2">
    <name type="scientific">Lactococcus lactis subsp. lactis</name>
    <name type="common">Streptococcus lactis</name>
    <dbReference type="NCBI Taxonomy" id="1360"/>
    <lineage>
        <taxon>Bacteria</taxon>
        <taxon>Bacillati</taxon>
        <taxon>Bacillota</taxon>
        <taxon>Bacilli</taxon>
        <taxon>Lactobacillales</taxon>
        <taxon>Streptococcaceae</taxon>
        <taxon>Lactococcus</taxon>
    </lineage>
</organism>
<dbReference type="AlphaFoldDB" id="A0A0B8QM39"/>
<dbReference type="EMBL" id="BBSI01000034">
    <property type="protein sequence ID" value="GAM81095.1"/>
    <property type="molecule type" value="Genomic_DNA"/>
</dbReference>
<comment type="caution">
    <text evidence="1">The sequence shown here is derived from an EMBL/GenBank/DDBJ whole genome shotgun (WGS) entry which is preliminary data.</text>
</comment>
<evidence type="ECO:0000313" key="1">
    <source>
        <dbReference type="EMBL" id="GAM81095.1"/>
    </source>
</evidence>